<evidence type="ECO:0000313" key="2">
    <source>
        <dbReference type="Proteomes" id="UP001470230"/>
    </source>
</evidence>
<dbReference type="Proteomes" id="UP001470230">
    <property type="component" value="Unassembled WGS sequence"/>
</dbReference>
<gene>
    <name evidence="1" type="ORF">M9Y10_044842</name>
</gene>
<accession>A0ABR2JUR6</accession>
<sequence>MSEIAPISDPKVTRHCEFDTFVTRVDKRIKHASGLAIHKNPENVPNNNIRYQTRPPIHKSKFYLQQEREMKLRNIPDQQLIRNQKAKKEVAKELESRLRQYQKKGAKGEYFLDINCNVIDIPPDPREMAFFRYSYLMWNEQQPMYSEE</sequence>
<comment type="caution">
    <text evidence="1">The sequence shown here is derived from an EMBL/GenBank/DDBJ whole genome shotgun (WGS) entry which is preliminary data.</text>
</comment>
<name>A0ABR2JUR6_9EUKA</name>
<reference evidence="1 2" key="1">
    <citation type="submission" date="2024-04" db="EMBL/GenBank/DDBJ databases">
        <title>Tritrichomonas musculus Genome.</title>
        <authorList>
            <person name="Alves-Ferreira E."/>
            <person name="Grigg M."/>
            <person name="Lorenzi H."/>
            <person name="Galac M."/>
        </authorList>
    </citation>
    <scope>NUCLEOTIDE SEQUENCE [LARGE SCALE GENOMIC DNA]</scope>
    <source>
        <strain evidence="1 2">EAF2021</strain>
    </source>
</reference>
<dbReference type="EMBL" id="JAPFFF010000009">
    <property type="protein sequence ID" value="KAK8882201.1"/>
    <property type="molecule type" value="Genomic_DNA"/>
</dbReference>
<evidence type="ECO:0000313" key="1">
    <source>
        <dbReference type="EMBL" id="KAK8882201.1"/>
    </source>
</evidence>
<organism evidence="1 2">
    <name type="scientific">Tritrichomonas musculus</name>
    <dbReference type="NCBI Taxonomy" id="1915356"/>
    <lineage>
        <taxon>Eukaryota</taxon>
        <taxon>Metamonada</taxon>
        <taxon>Parabasalia</taxon>
        <taxon>Tritrichomonadida</taxon>
        <taxon>Tritrichomonadidae</taxon>
        <taxon>Tritrichomonas</taxon>
    </lineage>
</organism>
<keyword evidence="2" id="KW-1185">Reference proteome</keyword>
<proteinExistence type="predicted"/>
<protein>
    <submittedName>
        <fullName evidence="1">Uncharacterized protein</fullName>
    </submittedName>
</protein>